<name>A0ABM0GLP5_SACKO</name>
<evidence type="ECO:0000313" key="8">
    <source>
        <dbReference type="RefSeq" id="XP_002732685.1"/>
    </source>
</evidence>
<accession>A0ABM0GLP5</accession>
<evidence type="ECO:0000256" key="3">
    <source>
        <dbReference type="ARBA" id="ARBA00022737"/>
    </source>
</evidence>
<keyword evidence="5" id="KW-0965">Cell junction</keyword>
<proteinExistence type="inferred from homology"/>
<gene>
    <name evidence="8" type="primary">LOC100375313</name>
</gene>
<evidence type="ECO:0000256" key="5">
    <source>
        <dbReference type="ARBA" id="ARBA00022949"/>
    </source>
</evidence>
<keyword evidence="3" id="KW-0677">Repeat</keyword>
<dbReference type="InterPro" id="IPR028435">
    <property type="entry name" value="Plakophilin/d_Catenin"/>
</dbReference>
<sequence>MRGHYLLNLDEMSLSEIVQHLNHEDYTTVASMVAYVERISEGKDSRVMADIRELGGVPAVIDLLGHPIPDIHHSAVNILWNMAYRQPNDDGNLAIKNAGGIPALIRLLRSTSDDDVKEIVTGTLWNLSSDEKLKTAILDDGLTVMVKTVIIPESGWPKNQDNDHDIRLRTTPFSVSFTNAAGCLRNISSAGLESRKKMRECEGLVDSCMYALRSVSGSQLHELLDCKAIEHCMCTIQNLSYHIGSEIFQQETTNSHTANIKDNQDFKIGCFSFGKKSSSPRDEIIPMETRNRKEPPRGKDLLWQPEVCRPYLSLLSECSNPDTLEAAAGTVQNLTASDSRWSVDICSDVRKSKGLPMFVELLKIDVDTVVNSVAKAMHNLCQDPRNKELIGKYGMGELVLCLPGGVGKPIQHKSEVVVAIIHCLHRLVVHHIDNARALRNLNGVDKLINISASWGKYSVAEIAAASQVLISLWTFKKLRPVFKKDGWNSQYFHPHQHSQAQARTVINSEDECIKCNTCSSERENIEQDQVSELPQFKRTSMVQRILDSDDNATVMTDTTTTENGIMRETEYMTESVTTENGSASVYMEQLRLLRQENEDYRWQMRHLRKELDRVSFHNVELMQHISKLEDKMKKVEQFQAASMNNHFAHRHKMPPNVPPVLNT</sequence>
<feature type="repeat" description="ARM" evidence="6">
    <location>
        <begin position="99"/>
        <end position="142"/>
    </location>
</feature>
<reference evidence="8" key="1">
    <citation type="submission" date="2025-08" db="UniProtKB">
        <authorList>
            <consortium name="RefSeq"/>
        </authorList>
    </citation>
    <scope>IDENTIFICATION</scope>
    <source>
        <tissue evidence="8">Testes</tissue>
    </source>
</reference>
<dbReference type="PANTHER" id="PTHR10372">
    <property type="entry name" value="PLAKOPHILLIN-RELATED"/>
    <property type="match status" value="1"/>
</dbReference>
<evidence type="ECO:0000256" key="4">
    <source>
        <dbReference type="ARBA" id="ARBA00022889"/>
    </source>
</evidence>
<protein>
    <submittedName>
        <fullName evidence="8">Catenin delta-2-like</fullName>
    </submittedName>
</protein>
<dbReference type="SMART" id="SM00185">
    <property type="entry name" value="ARM"/>
    <property type="match status" value="5"/>
</dbReference>
<dbReference type="PANTHER" id="PTHR10372:SF27">
    <property type="entry name" value="ADHERENS JUNCTION PROTEIN P120"/>
    <property type="match status" value="1"/>
</dbReference>
<comment type="subcellular location">
    <subcellularLocation>
        <location evidence="1">Cell junction</location>
    </subcellularLocation>
</comment>
<dbReference type="RefSeq" id="XP_002732685.1">
    <property type="nucleotide sequence ID" value="XM_002732639.1"/>
</dbReference>
<comment type="similarity">
    <text evidence="2">Belongs to the beta-catenin family.</text>
</comment>
<organism evidence="7 8">
    <name type="scientific">Saccoglossus kowalevskii</name>
    <name type="common">Acorn worm</name>
    <dbReference type="NCBI Taxonomy" id="10224"/>
    <lineage>
        <taxon>Eukaryota</taxon>
        <taxon>Metazoa</taxon>
        <taxon>Hemichordata</taxon>
        <taxon>Enteropneusta</taxon>
        <taxon>Harrimaniidae</taxon>
        <taxon>Saccoglossus</taxon>
    </lineage>
</organism>
<keyword evidence="4" id="KW-0130">Cell adhesion</keyword>
<evidence type="ECO:0000256" key="1">
    <source>
        <dbReference type="ARBA" id="ARBA00004282"/>
    </source>
</evidence>
<dbReference type="Pfam" id="PF00514">
    <property type="entry name" value="Arm"/>
    <property type="match status" value="2"/>
</dbReference>
<dbReference type="InterPro" id="IPR011989">
    <property type="entry name" value="ARM-like"/>
</dbReference>
<evidence type="ECO:0000256" key="6">
    <source>
        <dbReference type="PROSITE-ProRule" id="PRU00259"/>
    </source>
</evidence>
<dbReference type="InterPro" id="IPR000225">
    <property type="entry name" value="Armadillo"/>
</dbReference>
<dbReference type="Gene3D" id="1.25.10.10">
    <property type="entry name" value="Leucine-rich Repeat Variant"/>
    <property type="match status" value="1"/>
</dbReference>
<dbReference type="Proteomes" id="UP000694865">
    <property type="component" value="Unplaced"/>
</dbReference>
<dbReference type="GeneID" id="100375313"/>
<feature type="repeat" description="ARM" evidence="6">
    <location>
        <begin position="55"/>
        <end position="100"/>
    </location>
</feature>
<keyword evidence="7" id="KW-1185">Reference proteome</keyword>
<dbReference type="PROSITE" id="PS50176">
    <property type="entry name" value="ARM_REPEAT"/>
    <property type="match status" value="3"/>
</dbReference>
<feature type="repeat" description="ARM" evidence="6">
    <location>
        <begin position="353"/>
        <end position="390"/>
    </location>
</feature>
<dbReference type="SUPFAM" id="SSF48371">
    <property type="entry name" value="ARM repeat"/>
    <property type="match status" value="1"/>
</dbReference>
<evidence type="ECO:0000313" key="7">
    <source>
        <dbReference type="Proteomes" id="UP000694865"/>
    </source>
</evidence>
<evidence type="ECO:0000256" key="2">
    <source>
        <dbReference type="ARBA" id="ARBA00005462"/>
    </source>
</evidence>
<dbReference type="InterPro" id="IPR016024">
    <property type="entry name" value="ARM-type_fold"/>
</dbReference>